<comment type="caution">
    <text evidence="2">The sequence shown here is derived from an EMBL/GenBank/DDBJ whole genome shotgun (WGS) entry which is preliminary data.</text>
</comment>
<accession>A0ABV4X564</accession>
<dbReference type="NCBIfam" id="NF047752">
    <property type="entry name" value="MntA_antitoxin"/>
    <property type="match status" value="1"/>
</dbReference>
<evidence type="ECO:0000259" key="1">
    <source>
        <dbReference type="Pfam" id="PF18765"/>
    </source>
</evidence>
<evidence type="ECO:0000313" key="2">
    <source>
        <dbReference type="EMBL" id="MFB2877927.1"/>
    </source>
</evidence>
<dbReference type="EMBL" id="JBHFNQ010000105">
    <property type="protein sequence ID" value="MFB2877927.1"/>
    <property type="molecule type" value="Genomic_DNA"/>
</dbReference>
<sequence>MNEQKLLDKISDVAEQIPHLKLLILFGSRAKGNADEDSDWDFAVLYDPELRKIHEKSGWDWLKIWSVLETVFDLPENKVDVVILNDCSNIMAHTIARDGKLLYERESGEFEQFKQQALMTSSELKTFREQQREKIKESLKGLVK</sequence>
<dbReference type="Gene3D" id="3.30.460.10">
    <property type="entry name" value="Beta Polymerase, domain 2"/>
    <property type="match status" value="1"/>
</dbReference>
<evidence type="ECO:0000313" key="3">
    <source>
        <dbReference type="Proteomes" id="UP001576774"/>
    </source>
</evidence>
<dbReference type="Pfam" id="PF18765">
    <property type="entry name" value="Polbeta"/>
    <property type="match status" value="1"/>
</dbReference>
<name>A0ABV4X564_9CYAN</name>
<dbReference type="CDD" id="cd05403">
    <property type="entry name" value="NT_KNTase_like"/>
    <property type="match status" value="1"/>
</dbReference>
<reference evidence="2 3" key="1">
    <citation type="submission" date="2024-09" db="EMBL/GenBank/DDBJ databases">
        <title>Floridaenema gen nov. (Aerosakkonemataceae, Aerosakkonematales ord. nov., Cyanobacteria) from benthic tropical and subtropical fresh waters, with the description of four new species.</title>
        <authorList>
            <person name="Moretto J.A."/>
            <person name="Berthold D.E."/>
            <person name="Lefler F.W."/>
            <person name="Huang I.-S."/>
            <person name="Laughinghouse H. IV."/>
        </authorList>
    </citation>
    <scope>NUCLEOTIDE SEQUENCE [LARGE SCALE GENOMIC DNA]</scope>
    <source>
        <strain evidence="2 3">BLCC-F46</strain>
    </source>
</reference>
<feature type="domain" description="Polymerase beta nucleotidyltransferase" evidence="1">
    <location>
        <begin position="9"/>
        <end position="106"/>
    </location>
</feature>
<dbReference type="InterPro" id="IPR041633">
    <property type="entry name" value="Polbeta"/>
</dbReference>
<dbReference type="PANTHER" id="PTHR43852:SF2">
    <property type="entry name" value="PROTEIN ADENYLYLTRANSFERASE MNTA"/>
    <property type="match status" value="1"/>
</dbReference>
<dbReference type="RefSeq" id="WP_413271013.1">
    <property type="nucleotide sequence ID" value="NZ_JBHFNQ010000105.1"/>
</dbReference>
<dbReference type="SUPFAM" id="SSF81301">
    <property type="entry name" value="Nucleotidyltransferase"/>
    <property type="match status" value="1"/>
</dbReference>
<keyword evidence="3" id="KW-1185">Reference proteome</keyword>
<protein>
    <submittedName>
        <fullName evidence="2">Nucleotidyltransferase domain-containing protein</fullName>
    </submittedName>
</protein>
<dbReference type="InterPro" id="IPR043519">
    <property type="entry name" value="NT_sf"/>
</dbReference>
<organism evidence="2 3">
    <name type="scientific">Floridaenema aerugineum BLCC-F46</name>
    <dbReference type="NCBI Taxonomy" id="3153654"/>
    <lineage>
        <taxon>Bacteria</taxon>
        <taxon>Bacillati</taxon>
        <taxon>Cyanobacteriota</taxon>
        <taxon>Cyanophyceae</taxon>
        <taxon>Oscillatoriophycideae</taxon>
        <taxon>Aerosakkonematales</taxon>
        <taxon>Aerosakkonemataceae</taxon>
        <taxon>Floridanema</taxon>
        <taxon>Floridanema aerugineum</taxon>
    </lineage>
</organism>
<dbReference type="InterPro" id="IPR052930">
    <property type="entry name" value="TA_antitoxin_MntA"/>
</dbReference>
<gene>
    <name evidence="2" type="ORF">ACE1CC_13810</name>
</gene>
<dbReference type="PANTHER" id="PTHR43852">
    <property type="entry name" value="NUCLEOTIDYLTRANSFERASE"/>
    <property type="match status" value="1"/>
</dbReference>
<proteinExistence type="predicted"/>
<dbReference type="Proteomes" id="UP001576774">
    <property type="component" value="Unassembled WGS sequence"/>
</dbReference>